<protein>
    <submittedName>
        <fullName evidence="1">Uncharacterized protein</fullName>
    </submittedName>
</protein>
<proteinExistence type="predicted"/>
<gene>
    <name evidence="1" type="ORF">J8273_0206</name>
</gene>
<sequence length="90" mass="10651">MVTRRRTRLVWRESVFAEDVRALLTEVHSTYAKFVDISLIDRLWCDTDTVFNTLCSETAVVELMRDVQNKHIVRFTVKALKVPRRSCRHD</sequence>
<name>A0A8J6B3L4_9EUKA</name>
<evidence type="ECO:0000313" key="1">
    <source>
        <dbReference type="EMBL" id="KAG9394998.1"/>
    </source>
</evidence>
<accession>A0A8J6B3L4</accession>
<evidence type="ECO:0000313" key="2">
    <source>
        <dbReference type="Proteomes" id="UP000717585"/>
    </source>
</evidence>
<dbReference type="EMBL" id="JAHDYR010000012">
    <property type="protein sequence ID" value="KAG9394998.1"/>
    <property type="molecule type" value="Genomic_DNA"/>
</dbReference>
<dbReference type="Proteomes" id="UP000717585">
    <property type="component" value="Unassembled WGS sequence"/>
</dbReference>
<reference evidence="1" key="1">
    <citation type="submission" date="2021-05" db="EMBL/GenBank/DDBJ databases">
        <title>A free-living protist that lacks canonical eukaryotic 1 DNA replication and segregation systems.</title>
        <authorList>
            <person name="Salas-Leiva D.E."/>
            <person name="Tromer E.C."/>
            <person name="Curtis B.A."/>
            <person name="Jerlstrom-Hultqvist J."/>
            <person name="Kolisko M."/>
            <person name="Yi Z."/>
            <person name="Salas-Leiva J.S."/>
            <person name="Gallot-Lavallee L."/>
            <person name="Kops G.J.P.L."/>
            <person name="Archibald J.M."/>
            <person name="Simpson A.G.B."/>
            <person name="Roger A.J."/>
        </authorList>
    </citation>
    <scope>NUCLEOTIDE SEQUENCE</scope>
    <source>
        <strain evidence="1">BICM</strain>
    </source>
</reference>
<keyword evidence="2" id="KW-1185">Reference proteome</keyword>
<organism evidence="1 2">
    <name type="scientific">Carpediemonas membranifera</name>
    <dbReference type="NCBI Taxonomy" id="201153"/>
    <lineage>
        <taxon>Eukaryota</taxon>
        <taxon>Metamonada</taxon>
        <taxon>Carpediemonas-like organisms</taxon>
        <taxon>Carpediemonas</taxon>
    </lineage>
</organism>
<comment type="caution">
    <text evidence="1">The sequence shown here is derived from an EMBL/GenBank/DDBJ whole genome shotgun (WGS) entry which is preliminary data.</text>
</comment>
<dbReference type="AlphaFoldDB" id="A0A8J6B3L4"/>